<organism evidence="1 2">
    <name type="scientific">Racocetra persica</name>
    <dbReference type="NCBI Taxonomy" id="160502"/>
    <lineage>
        <taxon>Eukaryota</taxon>
        <taxon>Fungi</taxon>
        <taxon>Fungi incertae sedis</taxon>
        <taxon>Mucoromycota</taxon>
        <taxon>Glomeromycotina</taxon>
        <taxon>Glomeromycetes</taxon>
        <taxon>Diversisporales</taxon>
        <taxon>Gigasporaceae</taxon>
        <taxon>Racocetra</taxon>
    </lineage>
</organism>
<protein>
    <submittedName>
        <fullName evidence="1">6837_t:CDS:1</fullName>
    </submittedName>
</protein>
<gene>
    <name evidence="1" type="ORF">RPERSI_LOCUS14366</name>
</gene>
<evidence type="ECO:0000313" key="1">
    <source>
        <dbReference type="EMBL" id="CAG8752760.1"/>
    </source>
</evidence>
<reference evidence="1" key="1">
    <citation type="submission" date="2021-06" db="EMBL/GenBank/DDBJ databases">
        <authorList>
            <person name="Kallberg Y."/>
            <person name="Tangrot J."/>
            <person name="Rosling A."/>
        </authorList>
    </citation>
    <scope>NUCLEOTIDE SEQUENCE</scope>
    <source>
        <strain evidence="1">MA461A</strain>
    </source>
</reference>
<accession>A0ACA9QHC0</accession>
<evidence type="ECO:0000313" key="2">
    <source>
        <dbReference type="Proteomes" id="UP000789920"/>
    </source>
</evidence>
<feature type="non-terminal residue" evidence="1">
    <location>
        <position position="42"/>
    </location>
</feature>
<dbReference type="Proteomes" id="UP000789920">
    <property type="component" value="Unassembled WGS sequence"/>
</dbReference>
<keyword evidence="2" id="KW-1185">Reference proteome</keyword>
<sequence length="42" mass="4721">MKDNHISVLLVKFGLSVHTDKLAISLFTKAHFSLPEIFGYSD</sequence>
<name>A0ACA9QHC0_9GLOM</name>
<proteinExistence type="predicted"/>
<comment type="caution">
    <text evidence="1">The sequence shown here is derived from an EMBL/GenBank/DDBJ whole genome shotgun (WGS) entry which is preliminary data.</text>
</comment>
<dbReference type="EMBL" id="CAJVQC010033006">
    <property type="protein sequence ID" value="CAG8752760.1"/>
    <property type="molecule type" value="Genomic_DNA"/>
</dbReference>